<keyword evidence="3" id="KW-1185">Reference proteome</keyword>
<evidence type="ECO:0000313" key="3">
    <source>
        <dbReference type="Proteomes" id="UP000436088"/>
    </source>
</evidence>
<evidence type="ECO:0000313" key="2">
    <source>
        <dbReference type="EMBL" id="KAE8681745.1"/>
    </source>
</evidence>
<dbReference type="Gene3D" id="3.30.420.10">
    <property type="entry name" value="Ribonuclease H-like superfamily/Ribonuclease H"/>
    <property type="match status" value="1"/>
</dbReference>
<sequence length="175" mass="19165">MSHRLLHLLVYSNSSWRPPAEPNAKINVDVSYNSSNATSCSGFIALDSAGLILGSGFRHNENVHSSFAAEALAVIQGLGFALDLGLNKIELKGDSRAVIQKINSPSTDFSVIRPFTSDARAMASRFQFCTFNFAPRNCNLARMHYVEKACGSRRTDTGSRMTQETFLLLLMMIAA</sequence>
<dbReference type="Proteomes" id="UP000436088">
    <property type="component" value="Unassembled WGS sequence"/>
</dbReference>
<protein>
    <recommendedName>
        <fullName evidence="1">RNase H type-1 domain-containing protein</fullName>
    </recommendedName>
</protein>
<dbReference type="InterPro" id="IPR012337">
    <property type="entry name" value="RNaseH-like_sf"/>
</dbReference>
<dbReference type="EMBL" id="VEPZ02001301">
    <property type="protein sequence ID" value="KAE8681745.1"/>
    <property type="molecule type" value="Genomic_DNA"/>
</dbReference>
<dbReference type="Pfam" id="PF13456">
    <property type="entry name" value="RVT_3"/>
    <property type="match status" value="1"/>
</dbReference>
<dbReference type="CDD" id="cd06222">
    <property type="entry name" value="RNase_H_like"/>
    <property type="match status" value="1"/>
</dbReference>
<dbReference type="InterPro" id="IPR052929">
    <property type="entry name" value="RNase_H-like_EbsB-rel"/>
</dbReference>
<dbReference type="PANTHER" id="PTHR47074:SF61">
    <property type="entry name" value="RNASE H TYPE-1 DOMAIN-CONTAINING PROTEIN"/>
    <property type="match status" value="1"/>
</dbReference>
<reference evidence="2" key="1">
    <citation type="submission" date="2019-09" db="EMBL/GenBank/DDBJ databases">
        <title>Draft genome information of white flower Hibiscus syriacus.</title>
        <authorList>
            <person name="Kim Y.-M."/>
        </authorList>
    </citation>
    <scope>NUCLEOTIDE SEQUENCE [LARGE SCALE GENOMIC DNA]</scope>
    <source>
        <strain evidence="2">YM2019G1</strain>
    </source>
</reference>
<dbReference type="AlphaFoldDB" id="A0A6A2YR55"/>
<evidence type="ECO:0000259" key="1">
    <source>
        <dbReference type="Pfam" id="PF13456"/>
    </source>
</evidence>
<feature type="domain" description="RNase H type-1" evidence="1">
    <location>
        <begin position="27"/>
        <end position="139"/>
    </location>
</feature>
<organism evidence="2 3">
    <name type="scientific">Hibiscus syriacus</name>
    <name type="common">Rose of Sharon</name>
    <dbReference type="NCBI Taxonomy" id="106335"/>
    <lineage>
        <taxon>Eukaryota</taxon>
        <taxon>Viridiplantae</taxon>
        <taxon>Streptophyta</taxon>
        <taxon>Embryophyta</taxon>
        <taxon>Tracheophyta</taxon>
        <taxon>Spermatophyta</taxon>
        <taxon>Magnoliopsida</taxon>
        <taxon>eudicotyledons</taxon>
        <taxon>Gunneridae</taxon>
        <taxon>Pentapetalae</taxon>
        <taxon>rosids</taxon>
        <taxon>malvids</taxon>
        <taxon>Malvales</taxon>
        <taxon>Malvaceae</taxon>
        <taxon>Malvoideae</taxon>
        <taxon>Hibiscus</taxon>
    </lineage>
</organism>
<accession>A0A6A2YR55</accession>
<dbReference type="SUPFAM" id="SSF53098">
    <property type="entry name" value="Ribonuclease H-like"/>
    <property type="match status" value="1"/>
</dbReference>
<dbReference type="InterPro" id="IPR044730">
    <property type="entry name" value="RNase_H-like_dom_plant"/>
</dbReference>
<proteinExistence type="predicted"/>
<comment type="caution">
    <text evidence="2">The sequence shown here is derived from an EMBL/GenBank/DDBJ whole genome shotgun (WGS) entry which is preliminary data.</text>
</comment>
<gene>
    <name evidence="2" type="ORF">F3Y22_tig00111309pilonHSYRG00079</name>
</gene>
<name>A0A6A2YR55_HIBSY</name>
<dbReference type="GO" id="GO:0003676">
    <property type="term" value="F:nucleic acid binding"/>
    <property type="evidence" value="ECO:0007669"/>
    <property type="project" value="InterPro"/>
</dbReference>
<dbReference type="InterPro" id="IPR002156">
    <property type="entry name" value="RNaseH_domain"/>
</dbReference>
<dbReference type="GO" id="GO:0004523">
    <property type="term" value="F:RNA-DNA hybrid ribonuclease activity"/>
    <property type="evidence" value="ECO:0007669"/>
    <property type="project" value="InterPro"/>
</dbReference>
<dbReference type="PANTHER" id="PTHR47074">
    <property type="entry name" value="BNAC02G40300D PROTEIN"/>
    <property type="match status" value="1"/>
</dbReference>
<dbReference type="InterPro" id="IPR036397">
    <property type="entry name" value="RNaseH_sf"/>
</dbReference>